<keyword evidence="1" id="KW-0067">ATP-binding</keyword>
<name>A0AAU7JPW2_9MICO</name>
<dbReference type="Pfam" id="PF18105">
    <property type="entry name" value="PGM1_C"/>
    <property type="match status" value="1"/>
</dbReference>
<dbReference type="InterPro" id="IPR041356">
    <property type="entry name" value="PGM1_C"/>
</dbReference>
<keyword evidence="3" id="KW-0436">Ligase</keyword>
<sequence>MPHPGAGMVVPVAHEGSHMEAFDPHAGLARAMAAHRPGSHVPHTVVVLPSYSMSTSLVAHYGPRIPALEHRQLLALLRLPQVPGSEMVFVVSTRPSERVLEYYLAFLPPEHRRDTRRRIRFVEVPDRTHRSITAKLLDRPDLVAVIGAMTRGRLAYIEPWNVTLLEMELADRLGLPLNGTPPSLWSLGFKSNGRKLMRGAGVPLPLGREDVRSVGDVLAAVSEVRQEHPRTTGVVIKLDNSGAGHGNRTIRFASCATAAELRAAVEALDPRFLAELAGGAVVEELITGRQRASPSVQVDIAPPHRVEVIATHEQLLGGPSGQVYLGCRFPAEPGYRHQLTVHGEAMGEALAEHGAMGRFSVDFVASRSSSSRWDVHGLEINLRKGGTSHPLSLLHSLVPGRYDAAAGIWSVGHGAQRCYFATDNLAAPTWSGRPADDLIGAVRTAGLEFDPGSGTGTVLHMLVGLDIDGVIGLTAIGRSADHAEELHRAAVAVIGVPGETAQGLTPA</sequence>
<dbReference type="SUPFAM" id="SSF56059">
    <property type="entry name" value="Glutathione synthetase ATP-binding domain-like"/>
    <property type="match status" value="1"/>
</dbReference>
<keyword evidence="1" id="KW-0547">Nucleotide-binding</keyword>
<evidence type="ECO:0000256" key="1">
    <source>
        <dbReference type="PROSITE-ProRule" id="PRU00409"/>
    </source>
</evidence>
<reference evidence="3" key="1">
    <citation type="submission" date="2024-05" db="EMBL/GenBank/DDBJ databases">
        <authorList>
            <person name="Kim S."/>
            <person name="Heo J."/>
            <person name="Choi H."/>
            <person name="Choi Y."/>
            <person name="Kwon S.-W."/>
            <person name="Kim Y."/>
        </authorList>
    </citation>
    <scope>NUCLEOTIDE SEQUENCE</scope>
    <source>
        <strain evidence="3">KACC 23699</strain>
    </source>
</reference>
<dbReference type="AlphaFoldDB" id="A0AAU7JPW2"/>
<dbReference type="PANTHER" id="PTHR14465">
    <property type="entry name" value="IQ DOMAIN-CONTAINING PROTEIN H"/>
    <property type="match status" value="1"/>
</dbReference>
<dbReference type="GO" id="GO:0016874">
    <property type="term" value="F:ligase activity"/>
    <property type="evidence" value="ECO:0007669"/>
    <property type="project" value="UniProtKB-KW"/>
</dbReference>
<dbReference type="RefSeq" id="WP_406829873.1">
    <property type="nucleotide sequence ID" value="NZ_CP157483.1"/>
</dbReference>
<organism evidence="3">
    <name type="scientific">Pedococcus sp. KACC 23699</name>
    <dbReference type="NCBI Taxonomy" id="3149228"/>
    <lineage>
        <taxon>Bacteria</taxon>
        <taxon>Bacillati</taxon>
        <taxon>Actinomycetota</taxon>
        <taxon>Actinomycetes</taxon>
        <taxon>Micrococcales</taxon>
        <taxon>Intrasporangiaceae</taxon>
        <taxon>Pedococcus</taxon>
    </lineage>
</organism>
<evidence type="ECO:0000313" key="3">
    <source>
        <dbReference type="EMBL" id="XBO42452.1"/>
    </source>
</evidence>
<proteinExistence type="predicted"/>
<gene>
    <name evidence="3" type="ORF">ABEG17_12795</name>
</gene>
<dbReference type="EMBL" id="CP157483">
    <property type="protein sequence ID" value="XBO42452.1"/>
    <property type="molecule type" value="Genomic_DNA"/>
</dbReference>
<dbReference type="GO" id="GO:0005524">
    <property type="term" value="F:ATP binding"/>
    <property type="evidence" value="ECO:0007669"/>
    <property type="project" value="UniProtKB-UniRule"/>
</dbReference>
<accession>A0AAU7JPW2</accession>
<feature type="domain" description="ATP-grasp" evidence="2">
    <location>
        <begin position="194"/>
        <end position="406"/>
    </location>
</feature>
<dbReference type="PROSITE" id="PS50975">
    <property type="entry name" value="ATP_GRASP"/>
    <property type="match status" value="1"/>
</dbReference>
<dbReference type="InterPro" id="IPR038752">
    <property type="entry name" value="IQCH"/>
</dbReference>
<dbReference type="InterPro" id="IPR011761">
    <property type="entry name" value="ATP-grasp"/>
</dbReference>
<protein>
    <submittedName>
        <fullName evidence="3">Peptide ligase PGM1-related protein</fullName>
    </submittedName>
</protein>
<evidence type="ECO:0000259" key="2">
    <source>
        <dbReference type="PROSITE" id="PS50975"/>
    </source>
</evidence>
<dbReference type="PANTHER" id="PTHR14465:SF0">
    <property type="entry name" value="IQ DOMAIN-CONTAINING PROTEIN H"/>
    <property type="match status" value="1"/>
</dbReference>
<dbReference type="GO" id="GO:0046872">
    <property type="term" value="F:metal ion binding"/>
    <property type="evidence" value="ECO:0007669"/>
    <property type="project" value="InterPro"/>
</dbReference>